<evidence type="ECO:0000313" key="2">
    <source>
        <dbReference type="EMBL" id="KAK3932226.1"/>
    </source>
</evidence>
<reference evidence="2" key="2">
    <citation type="journal article" date="2023" name="BMC Genomics">
        <title>Pest status, molecular evolution, and epigenetic factors derived from the genome assembly of Frankliniella fusca, a thysanopteran phytovirus vector.</title>
        <authorList>
            <person name="Catto M.A."/>
            <person name="Labadie P.E."/>
            <person name="Jacobson A.L."/>
            <person name="Kennedy G.G."/>
            <person name="Srinivasan R."/>
            <person name="Hunt B.G."/>
        </authorList>
    </citation>
    <scope>NUCLEOTIDE SEQUENCE</scope>
    <source>
        <strain evidence="2">PL_HMW_Pooled</strain>
    </source>
</reference>
<keyword evidence="3" id="KW-1185">Reference proteome</keyword>
<protein>
    <submittedName>
        <fullName evidence="2">Highly reducing polyketide synthase gloL</fullName>
    </submittedName>
</protein>
<feature type="non-terminal residue" evidence="2">
    <location>
        <position position="432"/>
    </location>
</feature>
<feature type="compositionally biased region" description="Basic residues" evidence="1">
    <location>
        <begin position="54"/>
        <end position="65"/>
    </location>
</feature>
<evidence type="ECO:0000256" key="1">
    <source>
        <dbReference type="SAM" id="MobiDB-lite"/>
    </source>
</evidence>
<feature type="compositionally biased region" description="Low complexity" evidence="1">
    <location>
        <begin position="115"/>
        <end position="132"/>
    </location>
</feature>
<gene>
    <name evidence="2" type="ORF">KUF71_011554</name>
</gene>
<dbReference type="Proteomes" id="UP001219518">
    <property type="component" value="Unassembled WGS sequence"/>
</dbReference>
<sequence length="432" mass="44564">MAATQQFDYQAEQLLMNKMLILLKEGEDEGGGVDAGDGLKAASPRSGSLSSLRAGRKSPKQGKSRSKSESEEAESPAPPAELNRQSPARRSLLVRKGSAEASPTKGSPAKSGPANGNNTNGSTTNGHSTNGSPVNGSPTNGSAKKGKPKGGLLGLLSSKNKKNKERSERPPPPSTIVQKLPPLQRPLSPTGKPAGKQDAKLEVRRALAMEAQRLRAQQQQDVDAGHPRHGRKVPASPAGSDSLSPEQRRARLEAQAQQTESVLQDMHAQQVRQQGGARSPPSSPAPAPAAPASSRSPPPDLKLAIHPAVPQPSPRSPPMSPTSPISPGVQADRSLPSSPVVPLPSPRTLPSPTSPASPASLDVRRGPLAAQPTPPSSPKQASSVLLAAERGSPGSPPLSPTLSQLDGSPGQRRRAQAAAIAAKRAQSPPPGP</sequence>
<proteinExistence type="predicted"/>
<feature type="region of interest" description="Disordered" evidence="1">
    <location>
        <begin position="28"/>
        <end position="432"/>
    </location>
</feature>
<reference evidence="2" key="1">
    <citation type="submission" date="2021-07" db="EMBL/GenBank/DDBJ databases">
        <authorList>
            <person name="Catto M.A."/>
            <person name="Jacobson A."/>
            <person name="Kennedy G."/>
            <person name="Labadie P."/>
            <person name="Hunt B.G."/>
            <person name="Srinivasan R."/>
        </authorList>
    </citation>
    <scope>NUCLEOTIDE SEQUENCE</scope>
    <source>
        <strain evidence="2">PL_HMW_Pooled</strain>
        <tissue evidence="2">Head</tissue>
    </source>
</reference>
<feature type="compositionally biased region" description="Low complexity" evidence="1">
    <location>
        <begin position="322"/>
        <end position="338"/>
    </location>
</feature>
<feature type="compositionally biased region" description="Pro residues" evidence="1">
    <location>
        <begin position="339"/>
        <end position="355"/>
    </location>
</feature>
<feature type="compositionally biased region" description="Low complexity" evidence="1">
    <location>
        <begin position="36"/>
        <end position="53"/>
    </location>
</feature>
<dbReference type="EMBL" id="JAHWGI010001434">
    <property type="protein sequence ID" value="KAK3932226.1"/>
    <property type="molecule type" value="Genomic_DNA"/>
</dbReference>
<dbReference type="AlphaFoldDB" id="A0AAE1LTN3"/>
<name>A0AAE1LTN3_9NEOP</name>
<organism evidence="2 3">
    <name type="scientific">Frankliniella fusca</name>
    <dbReference type="NCBI Taxonomy" id="407009"/>
    <lineage>
        <taxon>Eukaryota</taxon>
        <taxon>Metazoa</taxon>
        <taxon>Ecdysozoa</taxon>
        <taxon>Arthropoda</taxon>
        <taxon>Hexapoda</taxon>
        <taxon>Insecta</taxon>
        <taxon>Pterygota</taxon>
        <taxon>Neoptera</taxon>
        <taxon>Paraneoptera</taxon>
        <taxon>Thysanoptera</taxon>
        <taxon>Terebrantia</taxon>
        <taxon>Thripoidea</taxon>
        <taxon>Thripidae</taxon>
        <taxon>Frankliniella</taxon>
    </lineage>
</organism>
<evidence type="ECO:0000313" key="3">
    <source>
        <dbReference type="Proteomes" id="UP001219518"/>
    </source>
</evidence>
<comment type="caution">
    <text evidence="2">The sequence shown here is derived from an EMBL/GenBank/DDBJ whole genome shotgun (WGS) entry which is preliminary data.</text>
</comment>
<accession>A0AAE1LTN3</accession>
<feature type="compositionally biased region" description="Pro residues" evidence="1">
    <location>
        <begin position="309"/>
        <end position="321"/>
    </location>
</feature>
<feature type="compositionally biased region" description="Basic and acidic residues" evidence="1">
    <location>
        <begin position="195"/>
        <end position="207"/>
    </location>
</feature>
<feature type="compositionally biased region" description="Low complexity" evidence="1">
    <location>
        <begin position="416"/>
        <end position="426"/>
    </location>
</feature>